<dbReference type="AlphaFoldDB" id="A0A1K0GLT7"/>
<accession>A0A1K0GLT7</accession>
<dbReference type="InterPro" id="IPR036908">
    <property type="entry name" value="RlpA-like_sf"/>
</dbReference>
<feature type="compositionally biased region" description="Basic residues" evidence="2">
    <location>
        <begin position="25"/>
        <end position="46"/>
    </location>
</feature>
<dbReference type="CDD" id="cd22271">
    <property type="entry name" value="DPBB_EXP_N-like"/>
    <property type="match status" value="1"/>
</dbReference>
<dbReference type="InterPro" id="IPR036749">
    <property type="entry name" value="Expansin_CBD_sf"/>
</dbReference>
<evidence type="ECO:0000313" key="8">
    <source>
        <dbReference type="Proteomes" id="UP000658997"/>
    </source>
</evidence>
<feature type="compositionally biased region" description="Low complexity" evidence="2">
    <location>
        <begin position="182"/>
        <end position="196"/>
    </location>
</feature>
<dbReference type="Proteomes" id="UP000179920">
    <property type="component" value="Chromosome III"/>
</dbReference>
<reference evidence="6" key="3">
    <citation type="submission" date="2018-08" db="EMBL/GenBank/DDBJ databases">
        <authorList>
            <person name="Guldener U."/>
        </authorList>
    </citation>
    <scope>NUCLEOTIDE SEQUENCE</scope>
    <source>
        <strain evidence="6">UB2</strain>
    </source>
</reference>
<evidence type="ECO:0000256" key="3">
    <source>
        <dbReference type="SAM" id="SignalP"/>
    </source>
</evidence>
<evidence type="ECO:0000259" key="4">
    <source>
        <dbReference type="PROSITE" id="PS50842"/>
    </source>
</evidence>
<dbReference type="PANTHER" id="PTHR31836:SF24">
    <property type="entry name" value="RLPA-LIKE PROTEIN DOUBLE-PSI BETA-BARREL DOMAIN-CONTAINING PROTEIN"/>
    <property type="match status" value="1"/>
</dbReference>
<keyword evidence="1 3" id="KW-0732">Signal</keyword>
<feature type="chain" id="PRO_5038218807" description="Expansin-like EG45 domain-containing protein" evidence="3">
    <location>
        <begin position="24"/>
        <end position="506"/>
    </location>
</feature>
<dbReference type="Proteomes" id="UP000658997">
    <property type="component" value="Unassembled WGS sequence"/>
</dbReference>
<dbReference type="InterPro" id="IPR051477">
    <property type="entry name" value="Expansin_CellWall"/>
</dbReference>
<keyword evidence="8" id="KW-1185">Reference proteome</keyword>
<evidence type="ECO:0000256" key="2">
    <source>
        <dbReference type="SAM" id="MobiDB-lite"/>
    </source>
</evidence>
<feature type="compositionally biased region" description="Polar residues" evidence="2">
    <location>
        <begin position="167"/>
        <end position="178"/>
    </location>
</feature>
<name>A0A1K0GLT7_9BASI</name>
<dbReference type="InterPro" id="IPR007112">
    <property type="entry name" value="Expansin/allergen_DPBB_dom"/>
</dbReference>
<gene>
    <name evidence="6" type="ORF">UBRO2_03032</name>
    <name evidence="5" type="ORF">UBRO_02067</name>
</gene>
<dbReference type="OrthoDB" id="2555762at2759"/>
<dbReference type="Gene3D" id="2.40.40.10">
    <property type="entry name" value="RlpA-like domain"/>
    <property type="match status" value="1"/>
</dbReference>
<feature type="signal peptide" evidence="3">
    <location>
        <begin position="1"/>
        <end position="23"/>
    </location>
</feature>
<feature type="domain" description="Expansin-like EG45" evidence="4">
    <location>
        <begin position="274"/>
        <end position="390"/>
    </location>
</feature>
<evidence type="ECO:0000256" key="1">
    <source>
        <dbReference type="ARBA" id="ARBA00022729"/>
    </source>
</evidence>
<feature type="region of interest" description="Disordered" evidence="2">
    <location>
        <begin position="25"/>
        <end position="228"/>
    </location>
</feature>
<organism evidence="5 7">
    <name type="scientific">Ustilago bromivora</name>
    <dbReference type="NCBI Taxonomy" id="307758"/>
    <lineage>
        <taxon>Eukaryota</taxon>
        <taxon>Fungi</taxon>
        <taxon>Dikarya</taxon>
        <taxon>Basidiomycota</taxon>
        <taxon>Ustilaginomycotina</taxon>
        <taxon>Ustilaginomycetes</taxon>
        <taxon>Ustilaginales</taxon>
        <taxon>Ustilaginaceae</taxon>
        <taxon>Ustilago</taxon>
    </lineage>
</organism>
<evidence type="ECO:0000313" key="6">
    <source>
        <dbReference type="EMBL" id="SYW79348.1"/>
    </source>
</evidence>
<dbReference type="EMBL" id="ULHB01000053">
    <property type="protein sequence ID" value="SYW79348.1"/>
    <property type="molecule type" value="Genomic_DNA"/>
</dbReference>
<reference evidence="7" key="2">
    <citation type="submission" date="2016-04" db="EMBL/GenBank/DDBJ databases">
        <authorList>
            <person name="Guldener U."/>
            <person name="Guldener U."/>
        </authorList>
    </citation>
    <scope>NUCLEOTIDE SEQUENCE [LARGE SCALE GENOMIC DNA]</scope>
    <source>
        <strain evidence="7">UB2112</strain>
    </source>
</reference>
<evidence type="ECO:0000313" key="5">
    <source>
        <dbReference type="EMBL" id="SAM78519.1"/>
    </source>
</evidence>
<dbReference type="PANTHER" id="PTHR31836">
    <property type="match status" value="1"/>
</dbReference>
<proteinExistence type="predicted"/>
<feature type="compositionally biased region" description="Basic residues" evidence="2">
    <location>
        <begin position="78"/>
        <end position="89"/>
    </location>
</feature>
<dbReference type="EMBL" id="LT558119">
    <property type="protein sequence ID" value="SAM78519.1"/>
    <property type="molecule type" value="Genomic_DNA"/>
</dbReference>
<evidence type="ECO:0000313" key="7">
    <source>
        <dbReference type="Proteomes" id="UP000179920"/>
    </source>
</evidence>
<feature type="compositionally biased region" description="Polar residues" evidence="2">
    <location>
        <begin position="207"/>
        <end position="228"/>
    </location>
</feature>
<protein>
    <recommendedName>
        <fullName evidence="4">Expansin-like EG45 domain-containing protein</fullName>
    </recommendedName>
</protein>
<sequence>MRLTPALALLASFLAASAVGVVASHHHGGHGHGHGHATAHIRRRSCQLHQKRDGGGATTPAPQPLFAPAGPGDDSGMKKGKKKGKCSLKKQKDQGQEAADQGLQGSDGPPITGVPSLGGEGDGAQPLTDGSSSAAPQPSRDYVPADYSTGGQSGGNGSSDTGAGANRGSNPGGSSSADDNAGLSGQTGTDGSQGQSPESYGAPPSGYASTPTPNTPHITPSTGAVTGNQVECKGLRGSTFLSSTGTFKPHQFSPDFIHHGPGTTFGGGANFWQGGACMFDDLPHANLPSVAMDQSFYQDGLACGTCVEIASTSASLFSNDAKWSVETAKVGKLPPGKKTVAIVSDLCPGVDQCWSGLDMHPDAWNSVTGGANGSKLPINWKFVNCKQAFQKSGSGGKSLQIHWRPGANAGFFEVQVRGSYEAVVRVEMKVSGKGWSVAKHVDNSWWKWDGDATSAVKDNTAVLFRVTDWQGQTITSEVGTVMGKDLLFEANFDRAGGESQPEGYEA</sequence>
<dbReference type="Gene3D" id="2.60.40.760">
    <property type="entry name" value="Expansin, cellulose-binding-like domain"/>
    <property type="match status" value="1"/>
</dbReference>
<reference evidence="5" key="1">
    <citation type="submission" date="2016-04" db="EMBL/GenBank/DDBJ databases">
        <authorList>
            <person name="Evans L.H."/>
            <person name="Alamgir A."/>
            <person name="Owens N."/>
            <person name="Weber N.D."/>
            <person name="Virtaneva K."/>
            <person name="Barbian K."/>
            <person name="Babar A."/>
            <person name="Rosenke K."/>
        </authorList>
    </citation>
    <scope>NUCLEOTIDE SEQUENCE</scope>
    <source>
        <strain evidence="5">UB2112</strain>
    </source>
</reference>
<dbReference type="PROSITE" id="PS50842">
    <property type="entry name" value="EXPANSIN_EG45"/>
    <property type="match status" value="1"/>
</dbReference>
<dbReference type="SUPFAM" id="SSF50685">
    <property type="entry name" value="Barwin-like endoglucanases"/>
    <property type="match status" value="1"/>
</dbReference>